<protein>
    <recommendedName>
        <fullName evidence="1">DUF1559 domain-containing protein</fullName>
    </recommendedName>
</protein>
<dbReference type="PANTHER" id="PTHR30093">
    <property type="entry name" value="GENERAL SECRETION PATHWAY PROTEIN G"/>
    <property type="match status" value="1"/>
</dbReference>
<dbReference type="InterPro" id="IPR045584">
    <property type="entry name" value="Pilin-like"/>
</dbReference>
<evidence type="ECO:0000259" key="1">
    <source>
        <dbReference type="Pfam" id="PF07596"/>
    </source>
</evidence>
<dbReference type="PANTHER" id="PTHR30093:SF2">
    <property type="entry name" value="TYPE II SECRETION SYSTEM PROTEIN H"/>
    <property type="match status" value="1"/>
</dbReference>
<dbReference type="Gene3D" id="3.30.700.10">
    <property type="entry name" value="Glycoprotein, Type 4 Pilin"/>
    <property type="match status" value="1"/>
</dbReference>
<dbReference type="AlphaFoldDB" id="A0A518I2H9"/>
<dbReference type="NCBIfam" id="TIGR04294">
    <property type="entry name" value="pre_pil_HX9DG"/>
    <property type="match status" value="1"/>
</dbReference>
<proteinExistence type="predicted"/>
<evidence type="ECO:0000313" key="2">
    <source>
        <dbReference type="EMBL" id="QDV47227.1"/>
    </source>
</evidence>
<dbReference type="RefSeq" id="WP_197455556.1">
    <property type="nucleotide sequence ID" value="NZ_CP037423.1"/>
</dbReference>
<dbReference type="Pfam" id="PF07963">
    <property type="entry name" value="N_methyl"/>
    <property type="match status" value="1"/>
</dbReference>
<dbReference type="SUPFAM" id="SSF54523">
    <property type="entry name" value="Pili subunits"/>
    <property type="match status" value="1"/>
</dbReference>
<dbReference type="InterPro" id="IPR012902">
    <property type="entry name" value="N_methyl_site"/>
</dbReference>
<gene>
    <name evidence="2" type="ORF">Enr13x_71360</name>
</gene>
<accession>A0A518I2H9</accession>
<reference evidence="2 3" key="1">
    <citation type="submission" date="2019-03" db="EMBL/GenBank/DDBJ databases">
        <title>Deep-cultivation of Planctomycetes and their phenomic and genomic characterization uncovers novel biology.</title>
        <authorList>
            <person name="Wiegand S."/>
            <person name="Jogler M."/>
            <person name="Boedeker C."/>
            <person name="Pinto D."/>
            <person name="Vollmers J."/>
            <person name="Rivas-Marin E."/>
            <person name="Kohn T."/>
            <person name="Peeters S.H."/>
            <person name="Heuer A."/>
            <person name="Rast P."/>
            <person name="Oberbeckmann S."/>
            <person name="Bunk B."/>
            <person name="Jeske O."/>
            <person name="Meyerdierks A."/>
            <person name="Storesund J.E."/>
            <person name="Kallscheuer N."/>
            <person name="Luecker S."/>
            <person name="Lage O.M."/>
            <person name="Pohl T."/>
            <person name="Merkel B.J."/>
            <person name="Hornburger P."/>
            <person name="Mueller R.-W."/>
            <person name="Bruemmer F."/>
            <person name="Labrenz M."/>
            <person name="Spormann A.M."/>
            <person name="Op den Camp H."/>
            <person name="Overmann J."/>
            <person name="Amann R."/>
            <person name="Jetten M.S.M."/>
            <person name="Mascher T."/>
            <person name="Medema M.H."/>
            <person name="Devos D.P."/>
            <person name="Kaster A.-K."/>
            <person name="Ovreas L."/>
            <person name="Rohde M."/>
            <person name="Galperin M.Y."/>
            <person name="Jogler C."/>
        </authorList>
    </citation>
    <scope>NUCLEOTIDE SEQUENCE [LARGE SCALE GENOMIC DNA]</scope>
    <source>
        <strain evidence="2 3">Enr13</strain>
    </source>
</reference>
<dbReference type="Pfam" id="PF07596">
    <property type="entry name" value="SBP_bac_10"/>
    <property type="match status" value="1"/>
</dbReference>
<dbReference type="Proteomes" id="UP000319004">
    <property type="component" value="Chromosome"/>
</dbReference>
<feature type="domain" description="DUF1559" evidence="1">
    <location>
        <begin position="40"/>
        <end position="94"/>
    </location>
</feature>
<dbReference type="NCBIfam" id="TIGR02532">
    <property type="entry name" value="IV_pilin_GFxxxE"/>
    <property type="match status" value="1"/>
</dbReference>
<evidence type="ECO:0000313" key="3">
    <source>
        <dbReference type="Proteomes" id="UP000319004"/>
    </source>
</evidence>
<dbReference type="KEGG" id="snep:Enr13x_71360"/>
<dbReference type="InterPro" id="IPR027558">
    <property type="entry name" value="Pre_pil_HX9DG_C"/>
</dbReference>
<name>A0A518I2H9_9BACT</name>
<dbReference type="InterPro" id="IPR011453">
    <property type="entry name" value="DUF1559"/>
</dbReference>
<organism evidence="2 3">
    <name type="scientific">Stieleria neptunia</name>
    <dbReference type="NCBI Taxonomy" id="2527979"/>
    <lineage>
        <taxon>Bacteria</taxon>
        <taxon>Pseudomonadati</taxon>
        <taxon>Planctomycetota</taxon>
        <taxon>Planctomycetia</taxon>
        <taxon>Pirellulales</taxon>
        <taxon>Pirellulaceae</taxon>
        <taxon>Stieleria</taxon>
    </lineage>
</organism>
<dbReference type="EMBL" id="CP037423">
    <property type="protein sequence ID" value="QDV47227.1"/>
    <property type="molecule type" value="Genomic_DNA"/>
</dbReference>
<keyword evidence="3" id="KW-1185">Reference proteome</keyword>
<sequence length="404" mass="43216">MNPQHVRRSLSRVGFTLIELLVVIAIIGLLASMAMPALSKAREAARSAACQSNLRQFGIGLISRSTQTPSGAFCSGSFDFKRDGVPTEVGWVSDLVTRGILPGEMLCPSNSARSSKAVEEMVALPLTNFVADACFDESERLGSEPYTDSSGVVVSNIARKIANQAIPPKTPERTAVVKKKMIDEGYNTNYAASWFMLRTEFNLGPDGNLARIDPLCPDMDPRGRNVTEGPLETQYLDGSRAPMSTVPLLCDATPSGYLSASIGDRLPAGSLYTTPIVGGPVGSTLQMDLDGDGTPETPNPNFLKTPVFSAGEPRIGTAGWYKQLNFYTRQDYRGIMPLHNGIANCLMADGSVQALYDANGDQYVNNGFDVPSGGGSVIWTSGKTEADKLTIASYHSLKSDGPIE</sequence>